<feature type="compositionally biased region" description="Gly residues" evidence="1">
    <location>
        <begin position="152"/>
        <end position="162"/>
    </location>
</feature>
<evidence type="ECO:0000256" key="1">
    <source>
        <dbReference type="SAM" id="MobiDB-lite"/>
    </source>
</evidence>
<feature type="compositionally biased region" description="Pro residues" evidence="1">
    <location>
        <begin position="45"/>
        <end position="54"/>
    </location>
</feature>
<feature type="transmembrane region" description="Helical" evidence="2">
    <location>
        <begin position="82"/>
        <end position="104"/>
    </location>
</feature>
<keyword evidence="2" id="KW-0812">Transmembrane</keyword>
<feature type="compositionally biased region" description="Polar residues" evidence="1">
    <location>
        <begin position="65"/>
        <end position="78"/>
    </location>
</feature>
<reference evidence="3" key="2">
    <citation type="submission" date="2023-05" db="EMBL/GenBank/DDBJ databases">
        <authorList>
            <consortium name="Lawrence Berkeley National Laboratory"/>
            <person name="Steindorff A."/>
            <person name="Hensen N."/>
            <person name="Bonometti L."/>
            <person name="Westerberg I."/>
            <person name="Brannstrom I.O."/>
            <person name="Guillou S."/>
            <person name="Cros-Aarteil S."/>
            <person name="Calhoun S."/>
            <person name="Haridas S."/>
            <person name="Kuo A."/>
            <person name="Mondo S."/>
            <person name="Pangilinan J."/>
            <person name="Riley R."/>
            <person name="Labutti K."/>
            <person name="Andreopoulos B."/>
            <person name="Lipzen A."/>
            <person name="Chen C."/>
            <person name="Yanf M."/>
            <person name="Daum C."/>
            <person name="Ng V."/>
            <person name="Clum A."/>
            <person name="Ohm R."/>
            <person name="Martin F."/>
            <person name="Silar P."/>
            <person name="Natvig D."/>
            <person name="Lalanne C."/>
            <person name="Gautier V."/>
            <person name="Ament-Velasquez S.L."/>
            <person name="Kruys A."/>
            <person name="Hutchinson M.I."/>
            <person name="Powell A.J."/>
            <person name="Barry K."/>
            <person name="Miller A.N."/>
            <person name="Grigoriev I.V."/>
            <person name="Debuchy R."/>
            <person name="Gladieux P."/>
            <person name="Thoren M.H."/>
            <person name="Johannesson H."/>
        </authorList>
    </citation>
    <scope>NUCLEOTIDE SEQUENCE</scope>
    <source>
        <strain evidence="3">CBS 123565</strain>
    </source>
</reference>
<evidence type="ECO:0000313" key="4">
    <source>
        <dbReference type="Proteomes" id="UP001304895"/>
    </source>
</evidence>
<name>A0AAN6UC26_9PEZI</name>
<evidence type="ECO:0000313" key="3">
    <source>
        <dbReference type="EMBL" id="KAK4129925.1"/>
    </source>
</evidence>
<comment type="caution">
    <text evidence="3">The sequence shown here is derived from an EMBL/GenBank/DDBJ whole genome shotgun (WGS) entry which is preliminary data.</text>
</comment>
<proteinExistence type="predicted"/>
<evidence type="ECO:0000256" key="2">
    <source>
        <dbReference type="SAM" id="Phobius"/>
    </source>
</evidence>
<organism evidence="3 4">
    <name type="scientific">Trichocladium antarcticum</name>
    <dbReference type="NCBI Taxonomy" id="1450529"/>
    <lineage>
        <taxon>Eukaryota</taxon>
        <taxon>Fungi</taxon>
        <taxon>Dikarya</taxon>
        <taxon>Ascomycota</taxon>
        <taxon>Pezizomycotina</taxon>
        <taxon>Sordariomycetes</taxon>
        <taxon>Sordariomycetidae</taxon>
        <taxon>Sordariales</taxon>
        <taxon>Chaetomiaceae</taxon>
        <taxon>Trichocladium</taxon>
    </lineage>
</organism>
<accession>A0AAN6UC26</accession>
<dbReference type="EMBL" id="MU853448">
    <property type="protein sequence ID" value="KAK4129925.1"/>
    <property type="molecule type" value="Genomic_DNA"/>
</dbReference>
<feature type="region of interest" description="Disordered" evidence="1">
    <location>
        <begin position="114"/>
        <end position="162"/>
    </location>
</feature>
<reference evidence="3" key="1">
    <citation type="journal article" date="2023" name="Mol. Phylogenet. Evol.">
        <title>Genome-scale phylogeny and comparative genomics of the fungal order Sordariales.</title>
        <authorList>
            <person name="Hensen N."/>
            <person name="Bonometti L."/>
            <person name="Westerberg I."/>
            <person name="Brannstrom I.O."/>
            <person name="Guillou S."/>
            <person name="Cros-Aarteil S."/>
            <person name="Calhoun S."/>
            <person name="Haridas S."/>
            <person name="Kuo A."/>
            <person name="Mondo S."/>
            <person name="Pangilinan J."/>
            <person name="Riley R."/>
            <person name="LaButti K."/>
            <person name="Andreopoulos B."/>
            <person name="Lipzen A."/>
            <person name="Chen C."/>
            <person name="Yan M."/>
            <person name="Daum C."/>
            <person name="Ng V."/>
            <person name="Clum A."/>
            <person name="Steindorff A."/>
            <person name="Ohm R.A."/>
            <person name="Martin F."/>
            <person name="Silar P."/>
            <person name="Natvig D.O."/>
            <person name="Lalanne C."/>
            <person name="Gautier V."/>
            <person name="Ament-Velasquez S.L."/>
            <person name="Kruys A."/>
            <person name="Hutchinson M.I."/>
            <person name="Powell A.J."/>
            <person name="Barry K."/>
            <person name="Miller A.N."/>
            <person name="Grigoriev I.V."/>
            <person name="Debuchy R."/>
            <person name="Gladieux P."/>
            <person name="Hiltunen Thoren M."/>
            <person name="Johannesson H."/>
        </authorList>
    </citation>
    <scope>NUCLEOTIDE SEQUENCE</scope>
    <source>
        <strain evidence="3">CBS 123565</strain>
    </source>
</reference>
<gene>
    <name evidence="3" type="ORF">BT67DRAFT_437412</name>
</gene>
<dbReference type="Proteomes" id="UP001304895">
    <property type="component" value="Unassembled WGS sequence"/>
</dbReference>
<keyword evidence="2" id="KW-0472">Membrane</keyword>
<protein>
    <recommendedName>
        <fullName evidence="5">Mid2 domain-containing protein</fullName>
    </recommendedName>
</protein>
<keyword evidence="2" id="KW-1133">Transmembrane helix</keyword>
<feature type="region of interest" description="Disordered" evidence="1">
    <location>
        <begin position="17"/>
        <end position="78"/>
    </location>
</feature>
<sequence length="162" mass="17264">MYIPRLVLVSTVVPSLPEVASPTPTKRTAPQPRDQVQEEHSGGRPHPPPPPPQHVPHSSQHHDAAQTQPHRQKRATMQDQNATIGAVVGVLLAVFLAGFFYFVWRYRGSIRVRTRSTGSKGSRGSRGSGSGSRSRSGTGMGAQYLSQREGEGGLPEGPAGGG</sequence>
<dbReference type="AlphaFoldDB" id="A0AAN6UC26"/>
<evidence type="ECO:0008006" key="5">
    <source>
        <dbReference type="Google" id="ProtNLM"/>
    </source>
</evidence>
<keyword evidence="4" id="KW-1185">Reference proteome</keyword>